<feature type="domain" description="Ribonuclease H1 N-terminal" evidence="2">
    <location>
        <begin position="127"/>
        <end position="166"/>
    </location>
</feature>
<reference evidence="4" key="2">
    <citation type="submission" date="2015-01" db="EMBL/GenBank/DDBJ databases">
        <title>Evolutionary Origins and Diversification of the Mycorrhizal Mutualists.</title>
        <authorList>
            <consortium name="DOE Joint Genome Institute"/>
            <consortium name="Mycorrhizal Genomics Consortium"/>
            <person name="Kohler A."/>
            <person name="Kuo A."/>
            <person name="Nagy L.G."/>
            <person name="Floudas D."/>
            <person name="Copeland A."/>
            <person name="Barry K.W."/>
            <person name="Cichocki N."/>
            <person name="Veneault-Fourrey C."/>
            <person name="LaButti K."/>
            <person name="Lindquist E.A."/>
            <person name="Lipzen A."/>
            <person name="Lundell T."/>
            <person name="Morin E."/>
            <person name="Murat C."/>
            <person name="Riley R."/>
            <person name="Ohm R."/>
            <person name="Sun H."/>
            <person name="Tunlid A."/>
            <person name="Henrissat B."/>
            <person name="Grigoriev I.V."/>
            <person name="Hibbett D.S."/>
            <person name="Martin F."/>
        </authorList>
    </citation>
    <scope>NUCLEOTIDE SEQUENCE [LARGE SCALE GENOMIC DNA]</scope>
    <source>
        <strain evidence="4">441</strain>
    </source>
</reference>
<sequence>MSAPSPNQDVPFRPLHELLAEMNITDASSNTVTWTRRTTKESVMISHVPPASGTAAGGPSLNILSSSHSPTITQAPTECVASITTTRQQKPNRTAKSSAKATSTHNPPIPHPSRILPPTSNTSVQGYYVITVGQEVGIFYNWPDVAAWTNNISGNTHKQCKSFSKALKVYMWMYHKGCVRAVPVPGGPFWPEAEQSDSSTSRSSSPTSSTELWSQLGELPIEALANIP</sequence>
<evidence type="ECO:0000313" key="4">
    <source>
        <dbReference type="Proteomes" id="UP000054018"/>
    </source>
</evidence>
<dbReference type="SUPFAM" id="SSF55658">
    <property type="entry name" value="L9 N-domain-like"/>
    <property type="match status" value="1"/>
</dbReference>
<dbReference type="AlphaFoldDB" id="A0A0C9Z1U6"/>
<gene>
    <name evidence="3" type="ORF">PISMIDRAFT_13139</name>
</gene>
<dbReference type="Gene3D" id="3.40.970.10">
    <property type="entry name" value="Ribonuclease H1, N-terminal domain"/>
    <property type="match status" value="1"/>
</dbReference>
<dbReference type="InterPro" id="IPR037056">
    <property type="entry name" value="RNase_H1_N_sf"/>
</dbReference>
<reference evidence="3 4" key="1">
    <citation type="submission" date="2014-04" db="EMBL/GenBank/DDBJ databases">
        <authorList>
            <consortium name="DOE Joint Genome Institute"/>
            <person name="Kuo A."/>
            <person name="Kohler A."/>
            <person name="Costa M.D."/>
            <person name="Nagy L.G."/>
            <person name="Floudas D."/>
            <person name="Copeland A."/>
            <person name="Barry K.W."/>
            <person name="Cichocki N."/>
            <person name="Veneault-Fourrey C."/>
            <person name="LaButti K."/>
            <person name="Lindquist E.A."/>
            <person name="Lipzen A."/>
            <person name="Lundell T."/>
            <person name="Morin E."/>
            <person name="Murat C."/>
            <person name="Sun H."/>
            <person name="Tunlid A."/>
            <person name="Henrissat B."/>
            <person name="Grigoriev I.V."/>
            <person name="Hibbett D.S."/>
            <person name="Martin F."/>
            <person name="Nordberg H.P."/>
            <person name="Cantor M.N."/>
            <person name="Hua S.X."/>
        </authorList>
    </citation>
    <scope>NUCLEOTIDE SEQUENCE [LARGE SCALE GENOMIC DNA]</scope>
    <source>
        <strain evidence="3 4">441</strain>
    </source>
</reference>
<feature type="compositionally biased region" description="Polar residues" evidence="1">
    <location>
        <begin position="83"/>
        <end position="106"/>
    </location>
</feature>
<evidence type="ECO:0000313" key="3">
    <source>
        <dbReference type="EMBL" id="KIK20249.1"/>
    </source>
</evidence>
<feature type="region of interest" description="Disordered" evidence="1">
    <location>
        <begin position="83"/>
        <end position="118"/>
    </location>
</feature>
<dbReference type="InterPro" id="IPR009027">
    <property type="entry name" value="Ribosomal_bL9/RNase_H1_N"/>
</dbReference>
<protein>
    <recommendedName>
        <fullName evidence="2">Ribonuclease H1 N-terminal domain-containing protein</fullName>
    </recommendedName>
</protein>
<dbReference type="EMBL" id="KN833769">
    <property type="protein sequence ID" value="KIK20249.1"/>
    <property type="molecule type" value="Genomic_DNA"/>
</dbReference>
<proteinExistence type="predicted"/>
<feature type="compositionally biased region" description="Low complexity" evidence="1">
    <location>
        <begin position="196"/>
        <end position="210"/>
    </location>
</feature>
<evidence type="ECO:0000256" key="1">
    <source>
        <dbReference type="SAM" id="MobiDB-lite"/>
    </source>
</evidence>
<dbReference type="STRING" id="765257.A0A0C9Z1U6"/>
<feature type="region of interest" description="Disordered" evidence="1">
    <location>
        <begin position="190"/>
        <end position="215"/>
    </location>
</feature>
<name>A0A0C9Z1U6_9AGAM</name>
<dbReference type="Pfam" id="PF01693">
    <property type="entry name" value="Cauli_VI"/>
    <property type="match status" value="1"/>
</dbReference>
<organism evidence="3 4">
    <name type="scientific">Pisolithus microcarpus 441</name>
    <dbReference type="NCBI Taxonomy" id="765257"/>
    <lineage>
        <taxon>Eukaryota</taxon>
        <taxon>Fungi</taxon>
        <taxon>Dikarya</taxon>
        <taxon>Basidiomycota</taxon>
        <taxon>Agaricomycotina</taxon>
        <taxon>Agaricomycetes</taxon>
        <taxon>Agaricomycetidae</taxon>
        <taxon>Boletales</taxon>
        <taxon>Sclerodermatineae</taxon>
        <taxon>Pisolithaceae</taxon>
        <taxon>Pisolithus</taxon>
    </lineage>
</organism>
<dbReference type="OrthoDB" id="2676387at2759"/>
<dbReference type="InterPro" id="IPR011320">
    <property type="entry name" value="RNase_H1_N"/>
</dbReference>
<dbReference type="Proteomes" id="UP000054018">
    <property type="component" value="Unassembled WGS sequence"/>
</dbReference>
<keyword evidence="4" id="KW-1185">Reference proteome</keyword>
<evidence type="ECO:0000259" key="2">
    <source>
        <dbReference type="Pfam" id="PF01693"/>
    </source>
</evidence>
<dbReference type="HOGENOM" id="CLU_1215190_0_0_1"/>
<accession>A0A0C9Z1U6</accession>